<evidence type="ECO:0000313" key="1">
    <source>
        <dbReference type="EMBL" id="HHX99503.1"/>
    </source>
</evidence>
<protein>
    <submittedName>
        <fullName evidence="1">Uncharacterized protein</fullName>
    </submittedName>
</protein>
<organism evidence="1 2">
    <name type="scientific">Candidatus Dojkabacteria bacterium</name>
    <dbReference type="NCBI Taxonomy" id="2099670"/>
    <lineage>
        <taxon>Bacteria</taxon>
        <taxon>Candidatus Dojkabacteria</taxon>
    </lineage>
</organism>
<dbReference type="Proteomes" id="UP000576550">
    <property type="component" value="Unassembled WGS sequence"/>
</dbReference>
<dbReference type="EMBL" id="DUTP01000003">
    <property type="protein sequence ID" value="HHX99503.1"/>
    <property type="molecule type" value="Genomic_DNA"/>
</dbReference>
<gene>
    <name evidence="1" type="ORF">GX533_02380</name>
</gene>
<name>A0A832QDR1_9BACT</name>
<proteinExistence type="predicted"/>
<evidence type="ECO:0000313" key="2">
    <source>
        <dbReference type="Proteomes" id="UP000576550"/>
    </source>
</evidence>
<sequence length="80" mass="9152">MPTSTPAQTKTNASLKEGIDDALDYYKSTGIPVDLNHNGVILQVYDMGDNTYEILLERYLTQHLPDRRLDVILKENEEKE</sequence>
<dbReference type="AlphaFoldDB" id="A0A832QDR1"/>
<accession>A0A832QDR1</accession>
<reference evidence="1 2" key="1">
    <citation type="journal article" date="2020" name="Biotechnol. Biofuels">
        <title>New insights from the biogas microbiome by comprehensive genome-resolved metagenomics of nearly 1600 species originating from multiple anaerobic digesters.</title>
        <authorList>
            <person name="Campanaro S."/>
            <person name="Treu L."/>
            <person name="Rodriguez-R L.M."/>
            <person name="Kovalovszki A."/>
            <person name="Ziels R.M."/>
            <person name="Maus I."/>
            <person name="Zhu X."/>
            <person name="Kougias P.G."/>
            <person name="Basile A."/>
            <person name="Luo G."/>
            <person name="Schluter A."/>
            <person name="Konstantinidis K.T."/>
            <person name="Angelidaki I."/>
        </authorList>
    </citation>
    <scope>NUCLEOTIDE SEQUENCE [LARGE SCALE GENOMIC DNA]</scope>
    <source>
        <strain evidence="1">AS05jafATM_89</strain>
    </source>
</reference>
<comment type="caution">
    <text evidence="1">The sequence shown here is derived from an EMBL/GenBank/DDBJ whole genome shotgun (WGS) entry which is preliminary data.</text>
</comment>